<evidence type="ECO:0000256" key="4">
    <source>
        <dbReference type="PROSITE-ProRule" id="PRU00176"/>
    </source>
</evidence>
<keyword evidence="2 4" id="KW-0694">RNA-binding</keyword>
<evidence type="ECO:0000256" key="1">
    <source>
        <dbReference type="ARBA" id="ARBA00004123"/>
    </source>
</evidence>
<dbReference type="GO" id="GO:0005634">
    <property type="term" value="C:nucleus"/>
    <property type="evidence" value="ECO:0007669"/>
    <property type="project" value="UniProtKB-SubCell"/>
</dbReference>
<dbReference type="GeneID" id="104594366"/>
<feature type="region of interest" description="Disordered" evidence="5">
    <location>
        <begin position="118"/>
        <end position="156"/>
    </location>
</feature>
<dbReference type="Pfam" id="PF00076">
    <property type="entry name" value="RRM_1"/>
    <property type="match status" value="2"/>
</dbReference>
<dbReference type="InterPro" id="IPR035979">
    <property type="entry name" value="RBD_domain_sf"/>
</dbReference>
<dbReference type="OMA" id="WHNIPFE"/>
<dbReference type="FunFam" id="3.30.70.330:FF:000522">
    <property type="entry name" value="RNA recognition motif (RRM)-containing protein"/>
    <property type="match status" value="1"/>
</dbReference>
<dbReference type="FunCoup" id="A0A1U7ZVB2">
    <property type="interactions" value="2729"/>
</dbReference>
<dbReference type="InterPro" id="IPR012677">
    <property type="entry name" value="Nucleotide-bd_a/b_plait_sf"/>
</dbReference>
<reference evidence="8" key="1">
    <citation type="submission" date="2025-08" db="UniProtKB">
        <authorList>
            <consortium name="RefSeq"/>
        </authorList>
    </citation>
    <scope>IDENTIFICATION</scope>
</reference>
<feature type="region of interest" description="Disordered" evidence="5">
    <location>
        <begin position="1"/>
        <end position="31"/>
    </location>
</feature>
<feature type="region of interest" description="Disordered" evidence="5">
    <location>
        <begin position="900"/>
        <end position="924"/>
    </location>
</feature>
<accession>A0A1U7ZVB2</accession>
<feature type="region of interest" description="Disordered" evidence="5">
    <location>
        <begin position="241"/>
        <end position="279"/>
    </location>
</feature>
<dbReference type="CDD" id="cd21546">
    <property type="entry name" value="SPOC_FPA-like"/>
    <property type="match status" value="1"/>
</dbReference>
<evidence type="ECO:0000259" key="6">
    <source>
        <dbReference type="PROSITE" id="PS50102"/>
    </source>
</evidence>
<evidence type="ECO:0000313" key="8">
    <source>
        <dbReference type="RefSeq" id="XP_010252942.1"/>
    </source>
</evidence>
<dbReference type="PANTHER" id="PTHR23189">
    <property type="entry name" value="RNA RECOGNITION MOTIF-CONTAINING"/>
    <property type="match status" value="1"/>
</dbReference>
<dbReference type="InParanoid" id="A0A1U7ZVB2"/>
<feature type="compositionally biased region" description="Polar residues" evidence="5">
    <location>
        <begin position="245"/>
        <end position="261"/>
    </location>
</feature>
<keyword evidence="3" id="KW-0539">Nucleus</keyword>
<name>A0A1U7ZVB2_NELNU</name>
<dbReference type="AlphaFoldDB" id="A0A1U7ZVB2"/>
<dbReference type="GO" id="GO:0003723">
    <property type="term" value="F:RNA binding"/>
    <property type="evidence" value="ECO:0000318"/>
    <property type="project" value="GO_Central"/>
</dbReference>
<evidence type="ECO:0000256" key="2">
    <source>
        <dbReference type="ARBA" id="ARBA00022884"/>
    </source>
</evidence>
<feature type="domain" description="RRM" evidence="6">
    <location>
        <begin position="32"/>
        <end position="104"/>
    </location>
</feature>
<dbReference type="PROSITE" id="PS50102">
    <property type="entry name" value="RRM"/>
    <property type="match status" value="2"/>
</dbReference>
<dbReference type="Proteomes" id="UP000189703">
    <property type="component" value="Unplaced"/>
</dbReference>
<evidence type="ECO:0000256" key="3">
    <source>
        <dbReference type="ARBA" id="ARBA00023242"/>
    </source>
</evidence>
<comment type="subcellular location">
    <subcellularLocation>
        <location evidence="1">Nucleus</location>
    </subcellularLocation>
</comment>
<dbReference type="Gene3D" id="3.30.70.330">
    <property type="match status" value="2"/>
</dbReference>
<dbReference type="InterPro" id="IPR000504">
    <property type="entry name" value="RRM_dom"/>
</dbReference>
<dbReference type="KEGG" id="nnu:104594366"/>
<dbReference type="eggNOG" id="KOG0118">
    <property type="taxonomic scope" value="Eukaryota"/>
</dbReference>
<gene>
    <name evidence="8" type="primary">LOC104594366</name>
</gene>
<dbReference type="SUPFAM" id="SSF54928">
    <property type="entry name" value="RNA-binding domain, RBD"/>
    <property type="match status" value="2"/>
</dbReference>
<feature type="compositionally biased region" description="Basic and acidic residues" evidence="5">
    <location>
        <begin position="1"/>
        <end position="23"/>
    </location>
</feature>
<dbReference type="CDD" id="cd00590">
    <property type="entry name" value="RRM_SF"/>
    <property type="match status" value="2"/>
</dbReference>
<feature type="domain" description="RRM" evidence="6">
    <location>
        <begin position="162"/>
        <end position="235"/>
    </location>
</feature>
<feature type="compositionally biased region" description="Low complexity" evidence="5">
    <location>
        <begin position="793"/>
        <end position="806"/>
    </location>
</feature>
<evidence type="ECO:0000256" key="5">
    <source>
        <dbReference type="SAM" id="MobiDB-lite"/>
    </source>
</evidence>
<feature type="region of interest" description="Disordered" evidence="5">
    <location>
        <begin position="781"/>
        <end position="815"/>
    </location>
</feature>
<dbReference type="Pfam" id="PF07744">
    <property type="entry name" value="SPOC"/>
    <property type="match status" value="1"/>
</dbReference>
<organism evidence="7 8">
    <name type="scientific">Nelumbo nucifera</name>
    <name type="common">Sacred lotus</name>
    <dbReference type="NCBI Taxonomy" id="4432"/>
    <lineage>
        <taxon>Eukaryota</taxon>
        <taxon>Viridiplantae</taxon>
        <taxon>Streptophyta</taxon>
        <taxon>Embryophyta</taxon>
        <taxon>Tracheophyta</taxon>
        <taxon>Spermatophyta</taxon>
        <taxon>Magnoliopsida</taxon>
        <taxon>Proteales</taxon>
        <taxon>Nelumbonaceae</taxon>
        <taxon>Nelumbo</taxon>
    </lineage>
</organism>
<dbReference type="OrthoDB" id="439808at2759"/>
<feature type="region of interest" description="Disordered" evidence="5">
    <location>
        <begin position="863"/>
        <end position="887"/>
    </location>
</feature>
<dbReference type="RefSeq" id="XP_010252942.1">
    <property type="nucleotide sequence ID" value="XM_010254640.2"/>
</dbReference>
<proteinExistence type="predicted"/>
<evidence type="ECO:0000313" key="7">
    <source>
        <dbReference type="Proteomes" id="UP000189703"/>
    </source>
</evidence>
<feature type="region of interest" description="Disordered" evidence="5">
    <location>
        <begin position="440"/>
        <end position="472"/>
    </location>
</feature>
<keyword evidence="7" id="KW-1185">Reference proteome</keyword>
<feature type="compositionally biased region" description="Basic and acidic residues" evidence="5">
    <location>
        <begin position="141"/>
        <end position="156"/>
    </location>
</feature>
<sequence length="952" mass="106376">MIGRGGRDRFRREYSPRFEEKGHQGRSNPPSRHLWVGNLSHHLNESALSEQFLRFGELDSIAFQPGRSYAFVNFRRDEDAIVAMKTLQGVLVAGMPLKIEFAKAERPLTSLHEDNLQRRDDQRSAECGTPLFQRDSRTRRHSPEPFYPDKSRMGDKNAEPSEVLWIGFPAFLNVDEMVLRKAFLPFGEIEKITAFPGRSYAFVQFRSLAAACRAKEALQGKLFNNPRVNICFAKSDIGQPEHGRNSINAPSSPRFRSSGHSGRSIENYPQDRNFGSSTGDAQKVSSCFMSNSESGDSSFIGFGRNGSFHSGGSPCEQMRVQRTGSDLGVPEEIYGRRRSSPARDRIAHRRDFSPERLPQKSRLYEGRWDFPEDACLFPEAKKLKTGSFPLDKELPEYPFSDIEQDKPLGLPRAFSDFPEREAYDKNFELGTFGYKHIPDRSMNSMRPHGERSDHLNASYNGSDAGSGPSGSFPNPVKWQKFNSDLHQSPFTEEWKWEGTIAKGGTPVCRARCFPVGKVLDMMLPEFLNCTARTGLDMLAKHFRQAASTWVVFFVPEADSDIALYNEFMHYLGEKQRVAVAKLGEKTTLFLVPPSDFSEKVLKVPGKMSISGVILRFQHPSSNFRSFHHPLEAIDSKLPTFHEDMLYPRSVSPEIRSSAHGQSQAYFNASSEPIQSVTYSRLRKAGVEDLPYLGDMPGSSLASSSGPVHSVEKLPDVLSESNENRYEQLLQIRNPMFPSNWSTQDLRNSKPATGNVLSHLPNNTSIHPADSSVTQEYHSSKPRVVQETRSSHYTPGISSIPLSGSSTFTQQESKSQVSLPLPVSSLQPEHLAHLASLLGQKQPSGSEPSFSPGEDFKQTSLVNQTEHTFRSSQVSTSQNHASSSNTSISQFGQGQLLHQTCNVPESLGNPPLQNSGVQEEIDTDPQKRLQATLQLAATLLQQIQQQAKTADHR</sequence>
<dbReference type="SMART" id="SM00360">
    <property type="entry name" value="RRM"/>
    <property type="match status" value="2"/>
</dbReference>
<dbReference type="InterPro" id="IPR012921">
    <property type="entry name" value="SPOC_C"/>
</dbReference>
<dbReference type="STRING" id="4432.A0A1U7ZVB2"/>
<protein>
    <submittedName>
        <fullName evidence="8">Flowering time control protein FPA</fullName>
    </submittedName>
</protein>